<name>A0A9N9E9E5_9GLOM</name>
<evidence type="ECO:0000259" key="2">
    <source>
        <dbReference type="Pfam" id="PF11882"/>
    </source>
</evidence>
<dbReference type="AlphaFoldDB" id="A0A9N9E9E5"/>
<dbReference type="EMBL" id="CAJVPY010006743">
    <property type="protein sequence ID" value="CAG8668474.1"/>
    <property type="molecule type" value="Genomic_DNA"/>
</dbReference>
<proteinExistence type="predicted"/>
<evidence type="ECO:0000313" key="3">
    <source>
        <dbReference type="EMBL" id="CAG8668474.1"/>
    </source>
</evidence>
<dbReference type="GO" id="GO:0005829">
    <property type="term" value="C:cytosol"/>
    <property type="evidence" value="ECO:0007669"/>
    <property type="project" value="TreeGrafter"/>
</dbReference>
<keyword evidence="4" id="KW-1185">Reference proteome</keyword>
<evidence type="ECO:0000256" key="1">
    <source>
        <dbReference type="SAM" id="MobiDB-lite"/>
    </source>
</evidence>
<gene>
    <name evidence="3" type="ORF">DERYTH_LOCUS11098</name>
</gene>
<feature type="domain" description="Far11/STRP C-terminal" evidence="2">
    <location>
        <begin position="35"/>
        <end position="71"/>
    </location>
</feature>
<feature type="non-terminal residue" evidence="3">
    <location>
        <position position="197"/>
    </location>
</feature>
<sequence>NEANEEENEVSEKNEGNEKNEVNEENEESEYGENNALLKRILKVSHPLLELYALKVLKNQIPFIGRKWRQTPTDADAEVEEALVNAAYLYADDLLLDESFTENWEQWVQDEVYSFSVTRPHLNNGSETASSSSFGGIGNNDDYSNGIFEGGIFGWVNWVNGMGINGPLSSDEIIIYQPTPYQSDQSDQGDQNEDDDD</sequence>
<dbReference type="PANTHER" id="PTHR13239:SF4">
    <property type="entry name" value="AT25231P"/>
    <property type="match status" value="1"/>
</dbReference>
<protein>
    <submittedName>
        <fullName evidence="3">3045_t:CDS:1</fullName>
    </submittedName>
</protein>
<feature type="region of interest" description="Disordered" evidence="1">
    <location>
        <begin position="1"/>
        <end position="31"/>
    </location>
</feature>
<reference evidence="3" key="1">
    <citation type="submission" date="2021-06" db="EMBL/GenBank/DDBJ databases">
        <authorList>
            <person name="Kallberg Y."/>
            <person name="Tangrot J."/>
            <person name="Rosling A."/>
        </authorList>
    </citation>
    <scope>NUCLEOTIDE SEQUENCE</scope>
    <source>
        <strain evidence="3">MA453B</strain>
    </source>
</reference>
<evidence type="ECO:0000313" key="4">
    <source>
        <dbReference type="Proteomes" id="UP000789405"/>
    </source>
</evidence>
<feature type="compositionally biased region" description="Basic and acidic residues" evidence="1">
    <location>
        <begin position="10"/>
        <end position="22"/>
    </location>
</feature>
<dbReference type="Pfam" id="PF11882">
    <property type="entry name" value="DUF3402"/>
    <property type="match status" value="1"/>
</dbReference>
<dbReference type="OrthoDB" id="18234at2759"/>
<dbReference type="InterPro" id="IPR040185">
    <property type="entry name" value="Far11/STRP"/>
</dbReference>
<dbReference type="Proteomes" id="UP000789405">
    <property type="component" value="Unassembled WGS sequence"/>
</dbReference>
<dbReference type="InterPro" id="IPR021819">
    <property type="entry name" value="Far11/STRP_C"/>
</dbReference>
<dbReference type="GO" id="GO:0007010">
    <property type="term" value="P:cytoskeleton organization"/>
    <property type="evidence" value="ECO:0007669"/>
    <property type="project" value="TreeGrafter"/>
</dbReference>
<dbReference type="PANTHER" id="PTHR13239">
    <property type="entry name" value="PROTEIN REQUIRED FOR HYPHAL ANASTOMOSIS HAM-2"/>
    <property type="match status" value="1"/>
</dbReference>
<comment type="caution">
    <text evidence="3">The sequence shown here is derived from an EMBL/GenBank/DDBJ whole genome shotgun (WGS) entry which is preliminary data.</text>
</comment>
<organism evidence="3 4">
    <name type="scientific">Dentiscutata erythropus</name>
    <dbReference type="NCBI Taxonomy" id="1348616"/>
    <lineage>
        <taxon>Eukaryota</taxon>
        <taxon>Fungi</taxon>
        <taxon>Fungi incertae sedis</taxon>
        <taxon>Mucoromycota</taxon>
        <taxon>Glomeromycotina</taxon>
        <taxon>Glomeromycetes</taxon>
        <taxon>Diversisporales</taxon>
        <taxon>Gigasporaceae</taxon>
        <taxon>Dentiscutata</taxon>
    </lineage>
</organism>
<accession>A0A9N9E9E5</accession>